<dbReference type="InterPro" id="IPR049883">
    <property type="entry name" value="NOTCH1_EGF-like"/>
</dbReference>
<keyword evidence="3" id="KW-0677">Repeat</keyword>
<accession>A0A182NGZ1</accession>
<keyword evidence="1 5" id="KW-0245">EGF-like domain</keyword>
<protein>
    <recommendedName>
        <fullName evidence="6">EGF-like domain-containing protein</fullName>
    </recommendedName>
</protein>
<feature type="domain" description="EGF-like" evidence="6">
    <location>
        <begin position="93"/>
        <end position="132"/>
    </location>
</feature>
<evidence type="ECO:0000256" key="5">
    <source>
        <dbReference type="PROSITE-ProRule" id="PRU00076"/>
    </source>
</evidence>
<dbReference type="Gene3D" id="2.10.25.10">
    <property type="entry name" value="Laminin"/>
    <property type="match status" value="2"/>
</dbReference>
<dbReference type="Pfam" id="PF07645">
    <property type="entry name" value="EGF_CA"/>
    <property type="match status" value="1"/>
</dbReference>
<dbReference type="CDD" id="cd00054">
    <property type="entry name" value="EGF_CA"/>
    <property type="match status" value="1"/>
</dbReference>
<dbReference type="EnsemblMetazoa" id="ADIR006914-RA">
    <property type="protein sequence ID" value="ADIR006914-PA"/>
    <property type="gene ID" value="ADIR006914"/>
</dbReference>
<dbReference type="PANTHER" id="PTHR24050:SF28">
    <property type="entry name" value="UROMODULIN-LIKE"/>
    <property type="match status" value="1"/>
</dbReference>
<dbReference type="PROSITE" id="PS50026">
    <property type="entry name" value="EGF_3"/>
    <property type="match status" value="2"/>
</dbReference>
<reference evidence="8" key="1">
    <citation type="submission" date="2013-03" db="EMBL/GenBank/DDBJ databases">
        <title>The Genome Sequence of Anopheles dirus WRAIR2.</title>
        <authorList>
            <consortium name="The Broad Institute Genomics Platform"/>
            <person name="Neafsey D.E."/>
            <person name="Walton C."/>
            <person name="Walker B."/>
            <person name="Young S.K."/>
            <person name="Zeng Q."/>
            <person name="Gargeya S."/>
            <person name="Fitzgerald M."/>
            <person name="Haas B."/>
            <person name="Abouelleil A."/>
            <person name="Allen A.W."/>
            <person name="Alvarado L."/>
            <person name="Arachchi H.M."/>
            <person name="Berlin A.M."/>
            <person name="Chapman S.B."/>
            <person name="Gainer-Dewar J."/>
            <person name="Goldberg J."/>
            <person name="Griggs A."/>
            <person name="Gujja S."/>
            <person name="Hansen M."/>
            <person name="Howarth C."/>
            <person name="Imamovic A."/>
            <person name="Ireland A."/>
            <person name="Larimer J."/>
            <person name="McCowan C."/>
            <person name="Murphy C."/>
            <person name="Pearson M."/>
            <person name="Poon T.W."/>
            <person name="Priest M."/>
            <person name="Roberts A."/>
            <person name="Saif S."/>
            <person name="Shea T."/>
            <person name="Sisk P."/>
            <person name="Sykes S."/>
            <person name="Wortman J."/>
            <person name="Nusbaum C."/>
            <person name="Birren B."/>
        </authorList>
    </citation>
    <scope>NUCLEOTIDE SEQUENCE [LARGE SCALE GENOMIC DNA]</scope>
    <source>
        <strain evidence="8">WRAIR2</strain>
    </source>
</reference>
<evidence type="ECO:0000256" key="2">
    <source>
        <dbReference type="ARBA" id="ARBA00022729"/>
    </source>
</evidence>
<dbReference type="InterPro" id="IPR052235">
    <property type="entry name" value="Nephronectin_domain"/>
</dbReference>
<dbReference type="PROSITE" id="PS00010">
    <property type="entry name" value="ASX_HYDROXYL"/>
    <property type="match status" value="1"/>
</dbReference>
<reference evidence="7" key="2">
    <citation type="submission" date="2020-05" db="UniProtKB">
        <authorList>
            <consortium name="EnsemblMetazoa"/>
        </authorList>
    </citation>
    <scope>IDENTIFICATION</scope>
    <source>
        <strain evidence="7">WRAIR2</strain>
    </source>
</reference>
<sequence>NVCTVYVVRKSVIKTYSHNAPCALDPASCSGLRTVSMPVAKRVCCRGWDTTTTVADGCFKPVCQTPCRNGGKCTAPDRCTCTAGYTGKYCELDVNECKEHKPCDQTCYNTEGSYYCTCREGFMLQSDRQSCRKIDETNDLATEARDMENDLDVDYDSLDNRLKKLEQMMTSRDDRHELNKKVQYTMTAVSELKSQVARLTQRLYPSVDYGNRVH</sequence>
<evidence type="ECO:0000256" key="1">
    <source>
        <dbReference type="ARBA" id="ARBA00022536"/>
    </source>
</evidence>
<dbReference type="AlphaFoldDB" id="A0A182NGZ1"/>
<evidence type="ECO:0000313" key="8">
    <source>
        <dbReference type="Proteomes" id="UP000075884"/>
    </source>
</evidence>
<dbReference type="PROSITE" id="PS00022">
    <property type="entry name" value="EGF_1"/>
    <property type="match status" value="1"/>
</dbReference>
<name>A0A182NGZ1_9DIPT</name>
<evidence type="ECO:0000256" key="4">
    <source>
        <dbReference type="ARBA" id="ARBA00023157"/>
    </source>
</evidence>
<dbReference type="InterPro" id="IPR018097">
    <property type="entry name" value="EGF_Ca-bd_CS"/>
</dbReference>
<keyword evidence="8" id="KW-1185">Reference proteome</keyword>
<keyword evidence="4 5" id="KW-1015">Disulfide bond</keyword>
<comment type="caution">
    <text evidence="5">Lacks conserved residue(s) required for the propagation of feature annotation.</text>
</comment>
<dbReference type="InterPro" id="IPR000742">
    <property type="entry name" value="EGF"/>
</dbReference>
<evidence type="ECO:0000259" key="6">
    <source>
        <dbReference type="PROSITE" id="PS50026"/>
    </source>
</evidence>
<dbReference type="PROSITE" id="PS01187">
    <property type="entry name" value="EGF_CA"/>
    <property type="match status" value="1"/>
</dbReference>
<organism evidence="7 8">
    <name type="scientific">Anopheles dirus</name>
    <dbReference type="NCBI Taxonomy" id="7168"/>
    <lineage>
        <taxon>Eukaryota</taxon>
        <taxon>Metazoa</taxon>
        <taxon>Ecdysozoa</taxon>
        <taxon>Arthropoda</taxon>
        <taxon>Hexapoda</taxon>
        <taxon>Insecta</taxon>
        <taxon>Pterygota</taxon>
        <taxon>Neoptera</taxon>
        <taxon>Endopterygota</taxon>
        <taxon>Diptera</taxon>
        <taxon>Nematocera</taxon>
        <taxon>Culicoidea</taxon>
        <taxon>Culicidae</taxon>
        <taxon>Anophelinae</taxon>
        <taxon>Anopheles</taxon>
    </lineage>
</organism>
<dbReference type="Proteomes" id="UP000075884">
    <property type="component" value="Unassembled WGS sequence"/>
</dbReference>
<dbReference type="PROSITE" id="PS01186">
    <property type="entry name" value="EGF_2"/>
    <property type="match status" value="2"/>
</dbReference>
<dbReference type="InterPro" id="IPR000152">
    <property type="entry name" value="EGF-type_Asp/Asn_hydroxyl_site"/>
</dbReference>
<feature type="domain" description="EGF-like" evidence="6">
    <location>
        <begin position="59"/>
        <end position="91"/>
    </location>
</feature>
<feature type="disulfide bond" evidence="5">
    <location>
        <begin position="81"/>
        <end position="90"/>
    </location>
</feature>
<dbReference type="FunFam" id="2.10.25.10:FF:000010">
    <property type="entry name" value="Pro-epidermal growth factor"/>
    <property type="match status" value="1"/>
</dbReference>
<feature type="disulfide bond" evidence="5">
    <location>
        <begin position="63"/>
        <end position="73"/>
    </location>
</feature>
<evidence type="ECO:0000313" key="7">
    <source>
        <dbReference type="EnsemblMetazoa" id="ADIR006914-PA"/>
    </source>
</evidence>
<feature type="disulfide bond" evidence="5">
    <location>
        <begin position="97"/>
        <end position="107"/>
    </location>
</feature>
<dbReference type="VEuPathDB" id="VectorBase:ADIR006914"/>
<dbReference type="STRING" id="7168.A0A182NGZ1"/>
<evidence type="ECO:0000256" key="3">
    <source>
        <dbReference type="ARBA" id="ARBA00022737"/>
    </source>
</evidence>
<dbReference type="InterPro" id="IPR001881">
    <property type="entry name" value="EGF-like_Ca-bd_dom"/>
</dbReference>
<keyword evidence="2" id="KW-0732">Signal</keyword>
<dbReference type="SMART" id="SM00181">
    <property type="entry name" value="EGF"/>
    <property type="match status" value="2"/>
</dbReference>
<dbReference type="SMART" id="SM00179">
    <property type="entry name" value="EGF_CA"/>
    <property type="match status" value="2"/>
</dbReference>
<proteinExistence type="predicted"/>
<dbReference type="PANTHER" id="PTHR24050">
    <property type="entry name" value="PA14 DOMAIN-CONTAINING PROTEIN"/>
    <property type="match status" value="1"/>
</dbReference>
<dbReference type="SUPFAM" id="SSF57196">
    <property type="entry name" value="EGF/Laminin"/>
    <property type="match status" value="2"/>
</dbReference>
<dbReference type="GO" id="GO:0005509">
    <property type="term" value="F:calcium ion binding"/>
    <property type="evidence" value="ECO:0007669"/>
    <property type="project" value="InterPro"/>
</dbReference>